<feature type="transmembrane region" description="Helical" evidence="8">
    <location>
        <begin position="226"/>
        <end position="249"/>
    </location>
</feature>
<evidence type="ECO:0000313" key="10">
    <source>
        <dbReference type="EMBL" id="GEP44591.1"/>
    </source>
</evidence>
<dbReference type="AlphaFoldDB" id="A0A512MDX9"/>
<keyword evidence="5" id="KW-0378">Hydrolase</keyword>
<feature type="domain" description="Methanolan biosynthesis EpsI" evidence="9">
    <location>
        <begin position="326"/>
        <end position="497"/>
    </location>
</feature>
<dbReference type="Pfam" id="PF09721">
    <property type="entry name" value="Exosortase_EpsH"/>
    <property type="match status" value="1"/>
</dbReference>
<feature type="transmembrane region" description="Helical" evidence="8">
    <location>
        <begin position="269"/>
        <end position="289"/>
    </location>
</feature>
<feature type="transmembrane region" description="Helical" evidence="8">
    <location>
        <begin position="125"/>
        <end position="142"/>
    </location>
</feature>
<dbReference type="Proteomes" id="UP000321577">
    <property type="component" value="Unassembled WGS sequence"/>
</dbReference>
<dbReference type="NCBIfam" id="TIGR02602">
    <property type="entry name" value="8TM_EpsH"/>
    <property type="match status" value="1"/>
</dbReference>
<organism evidence="10 11">
    <name type="scientific">Brevifollis gellanilyticus</name>
    <dbReference type="NCBI Taxonomy" id="748831"/>
    <lineage>
        <taxon>Bacteria</taxon>
        <taxon>Pseudomonadati</taxon>
        <taxon>Verrucomicrobiota</taxon>
        <taxon>Verrucomicrobiia</taxon>
        <taxon>Verrucomicrobiales</taxon>
        <taxon>Verrucomicrobiaceae</taxon>
    </lineage>
</organism>
<feature type="transmembrane region" description="Helical" evidence="8">
    <location>
        <begin position="199"/>
        <end position="217"/>
    </location>
</feature>
<feature type="transmembrane region" description="Helical" evidence="8">
    <location>
        <begin position="75"/>
        <end position="93"/>
    </location>
</feature>
<keyword evidence="7 8" id="KW-0472">Membrane</keyword>
<name>A0A512MDX9_9BACT</name>
<keyword evidence="6 8" id="KW-1133">Transmembrane helix</keyword>
<dbReference type="GO" id="GO:0006508">
    <property type="term" value="P:proteolysis"/>
    <property type="evidence" value="ECO:0007669"/>
    <property type="project" value="UniProtKB-KW"/>
</dbReference>
<dbReference type="InterPro" id="IPR014263">
    <property type="entry name" value="Methanolan_biosynth_EpsI"/>
</dbReference>
<dbReference type="EMBL" id="BKAG01000032">
    <property type="protein sequence ID" value="GEP44591.1"/>
    <property type="molecule type" value="Genomic_DNA"/>
</dbReference>
<reference evidence="10 11" key="1">
    <citation type="submission" date="2019-07" db="EMBL/GenBank/DDBJ databases">
        <title>Whole genome shotgun sequence of Brevifollis gellanilyticus NBRC 108608.</title>
        <authorList>
            <person name="Hosoyama A."/>
            <person name="Uohara A."/>
            <person name="Ohji S."/>
            <person name="Ichikawa N."/>
        </authorList>
    </citation>
    <scope>NUCLEOTIDE SEQUENCE [LARGE SCALE GENOMIC DNA]</scope>
    <source>
        <strain evidence="10 11">NBRC 108608</strain>
    </source>
</reference>
<evidence type="ECO:0000256" key="4">
    <source>
        <dbReference type="ARBA" id="ARBA00022692"/>
    </source>
</evidence>
<dbReference type="NCBIfam" id="TIGR04178">
    <property type="entry name" value="exo_archaeo"/>
    <property type="match status" value="1"/>
</dbReference>
<dbReference type="InterPro" id="IPR026392">
    <property type="entry name" value="Exo/Archaeosortase_dom"/>
</dbReference>
<feature type="transmembrane region" description="Helical" evidence="8">
    <location>
        <begin position="46"/>
        <end position="63"/>
    </location>
</feature>
<sequence>MSLRSFGIFVALALAALMILQPYAAGYGAFRLTLLQELLMRWKDPTWQHGFLAPFIASWLVWRQREVLMTLPVKGSVLGLAAVVVSMLAYFGGYKANNYYLGVFAIQLFLAGAVLACLGWAHARAMAFAWLMLCFMWPLVFLEDSLSFQLRELMVRTTSWLLNTIGLDTIREGTALISAPVDGRASGQLFSLKVDGPCSGMRSLFALLMVSALFGYFRQKTLPRRLFLFFCGFPLAILANMARLLLLIGGTMAFGQEFAVGDQEKEVSTFHFLSGIVVYLVALAGLEMISKLMRRKGERHGDAEMRRRGDVSGSARPGISMSPRLVLIGLCIIAAIAACRLSPEVRAGDASGVVMELPTAAGRFLGQPMERDAAEKALLPEDTQMLKMQYRSPGRPEDRDLAQVTLVLAGAERRSIHRPEVCLDGQGWTLVSSTIIPVEITPGHTLQVKDLLVEREIRLNEGKARMLRAHYVYWFIGTDVTTPSNAVRVWLSTWDNIARNVNHRWAYASITAWVTDNLDVRESGQRARDSAATTRLVEEIIRSLSPRFQKNLP</sequence>
<keyword evidence="2" id="KW-1003">Cell membrane</keyword>
<evidence type="ECO:0000256" key="5">
    <source>
        <dbReference type="ARBA" id="ARBA00022801"/>
    </source>
</evidence>
<dbReference type="Pfam" id="PF11984">
    <property type="entry name" value="DUF3485"/>
    <property type="match status" value="1"/>
</dbReference>
<evidence type="ECO:0000256" key="7">
    <source>
        <dbReference type="ARBA" id="ARBA00023136"/>
    </source>
</evidence>
<evidence type="ECO:0000256" key="8">
    <source>
        <dbReference type="SAM" id="Phobius"/>
    </source>
</evidence>
<proteinExistence type="predicted"/>
<evidence type="ECO:0000259" key="9">
    <source>
        <dbReference type="Pfam" id="PF11984"/>
    </source>
</evidence>
<keyword evidence="11" id="KW-1185">Reference proteome</keyword>
<gene>
    <name evidence="10" type="ORF">BGE01nite_38820</name>
</gene>
<dbReference type="InterPro" id="IPR019127">
    <property type="entry name" value="Exosortase"/>
</dbReference>
<dbReference type="GO" id="GO:0005886">
    <property type="term" value="C:plasma membrane"/>
    <property type="evidence" value="ECO:0007669"/>
    <property type="project" value="UniProtKB-SubCell"/>
</dbReference>
<protein>
    <recommendedName>
        <fullName evidence="9">Methanolan biosynthesis EpsI domain-containing protein</fullName>
    </recommendedName>
</protein>
<dbReference type="GO" id="GO:0008233">
    <property type="term" value="F:peptidase activity"/>
    <property type="evidence" value="ECO:0007669"/>
    <property type="project" value="UniProtKB-KW"/>
</dbReference>
<feature type="transmembrane region" description="Helical" evidence="8">
    <location>
        <begin position="99"/>
        <end position="118"/>
    </location>
</feature>
<evidence type="ECO:0000256" key="6">
    <source>
        <dbReference type="ARBA" id="ARBA00022989"/>
    </source>
</evidence>
<keyword evidence="3" id="KW-0645">Protease</keyword>
<accession>A0A512MDX9</accession>
<keyword evidence="4 8" id="KW-0812">Transmembrane</keyword>
<evidence type="ECO:0000256" key="3">
    <source>
        <dbReference type="ARBA" id="ARBA00022670"/>
    </source>
</evidence>
<comment type="subcellular location">
    <subcellularLocation>
        <location evidence="1">Cell membrane</location>
        <topology evidence="1">Multi-pass membrane protein</topology>
    </subcellularLocation>
</comment>
<evidence type="ECO:0000313" key="11">
    <source>
        <dbReference type="Proteomes" id="UP000321577"/>
    </source>
</evidence>
<dbReference type="InterPro" id="IPR013426">
    <property type="entry name" value="EpsH-like"/>
</dbReference>
<evidence type="ECO:0000256" key="2">
    <source>
        <dbReference type="ARBA" id="ARBA00022475"/>
    </source>
</evidence>
<evidence type="ECO:0000256" key="1">
    <source>
        <dbReference type="ARBA" id="ARBA00004651"/>
    </source>
</evidence>
<comment type="caution">
    <text evidence="10">The sequence shown here is derived from an EMBL/GenBank/DDBJ whole genome shotgun (WGS) entry which is preliminary data.</text>
</comment>